<feature type="transmembrane region" description="Helical" evidence="6">
    <location>
        <begin position="275"/>
        <end position="292"/>
    </location>
</feature>
<name>A0A558A6K7_9PSEU</name>
<organism evidence="8 9">
    <name type="scientific">Amycolatopsis acidiphila</name>
    <dbReference type="NCBI Taxonomy" id="715473"/>
    <lineage>
        <taxon>Bacteria</taxon>
        <taxon>Bacillati</taxon>
        <taxon>Actinomycetota</taxon>
        <taxon>Actinomycetes</taxon>
        <taxon>Pseudonocardiales</taxon>
        <taxon>Pseudonocardiaceae</taxon>
        <taxon>Amycolatopsis</taxon>
    </lineage>
</organism>
<dbReference type="Proteomes" id="UP000318578">
    <property type="component" value="Unassembled WGS sequence"/>
</dbReference>
<keyword evidence="3 6" id="KW-0812">Transmembrane</keyword>
<feature type="transmembrane region" description="Helical" evidence="6">
    <location>
        <begin position="244"/>
        <end position="263"/>
    </location>
</feature>
<keyword evidence="2" id="KW-1003">Cell membrane</keyword>
<feature type="transmembrane region" description="Helical" evidence="6">
    <location>
        <begin position="138"/>
        <end position="158"/>
    </location>
</feature>
<evidence type="ECO:0000256" key="6">
    <source>
        <dbReference type="SAM" id="Phobius"/>
    </source>
</evidence>
<dbReference type="GO" id="GO:0005886">
    <property type="term" value="C:plasma membrane"/>
    <property type="evidence" value="ECO:0007669"/>
    <property type="project" value="UniProtKB-SubCell"/>
</dbReference>
<feature type="transmembrane region" description="Helical" evidence="6">
    <location>
        <begin position="42"/>
        <end position="63"/>
    </location>
</feature>
<comment type="subcellular location">
    <subcellularLocation>
        <location evidence="1">Cell membrane</location>
        <topology evidence="1">Multi-pass membrane protein</topology>
    </subcellularLocation>
</comment>
<sequence length="397" mass="40765">MRSALANGEFRTVWLAEAQSTVGDQLTTVALALMVYHRTGSALLSATAYALTFLPALAGGLGLAQLADRYPRRTVLAASAAVQAVFVGVMAVPGMPLVPLCVLVVLARLAGAPSNAAQNALTREIFDDDELYLRSQDIRGITTNTAMLLGLACGGFLVTAAGPSVALAIDAATFAISALALYRWVATRPAADNGDGGWFGAIRWVSGQRRLRVLLGLSWLVGLAVIPEGLVAPLAREIGAPDQAVGWLLAADPLGFVIGVFLMSRYVSAETRKRALGVLAIVPTAFLLVFAVQPDLVLSLVALAAAGAAGAYIVTVGASFITWVPNELRGGAGGLYRTGLRVAQGVGVALGGAVAQWLGSATTAITIAGAAGVVLGIPLAVCWTRLQRRAAETAGAL</sequence>
<dbReference type="PANTHER" id="PTHR23513:SF11">
    <property type="entry name" value="STAPHYLOFERRIN A TRANSPORTER"/>
    <property type="match status" value="1"/>
</dbReference>
<feature type="transmembrane region" description="Helical" evidence="6">
    <location>
        <begin position="364"/>
        <end position="383"/>
    </location>
</feature>
<dbReference type="GO" id="GO:0022857">
    <property type="term" value="F:transmembrane transporter activity"/>
    <property type="evidence" value="ECO:0007669"/>
    <property type="project" value="InterPro"/>
</dbReference>
<dbReference type="Pfam" id="PF07690">
    <property type="entry name" value="MFS_1"/>
    <property type="match status" value="2"/>
</dbReference>
<feature type="domain" description="Major facilitator superfamily (MFS) profile" evidence="7">
    <location>
        <begin position="208"/>
        <end position="397"/>
    </location>
</feature>
<evidence type="ECO:0000313" key="8">
    <source>
        <dbReference type="EMBL" id="TVT19875.1"/>
    </source>
</evidence>
<dbReference type="InterPro" id="IPR011701">
    <property type="entry name" value="MFS"/>
</dbReference>
<dbReference type="EMBL" id="VJZA01000042">
    <property type="protein sequence ID" value="TVT19875.1"/>
    <property type="molecule type" value="Genomic_DNA"/>
</dbReference>
<feature type="transmembrane region" description="Helical" evidence="6">
    <location>
        <begin position="298"/>
        <end position="326"/>
    </location>
</feature>
<evidence type="ECO:0000313" key="9">
    <source>
        <dbReference type="Proteomes" id="UP000318578"/>
    </source>
</evidence>
<evidence type="ECO:0000256" key="4">
    <source>
        <dbReference type="ARBA" id="ARBA00022989"/>
    </source>
</evidence>
<dbReference type="InterPro" id="IPR036259">
    <property type="entry name" value="MFS_trans_sf"/>
</dbReference>
<keyword evidence="5 6" id="KW-0472">Membrane</keyword>
<protein>
    <submittedName>
        <fullName evidence="8">MFS transporter</fullName>
    </submittedName>
</protein>
<keyword evidence="4 6" id="KW-1133">Transmembrane helix</keyword>
<dbReference type="InterPro" id="IPR020846">
    <property type="entry name" value="MFS_dom"/>
</dbReference>
<accession>A0A558A6K7</accession>
<proteinExistence type="predicted"/>
<evidence type="ECO:0000256" key="2">
    <source>
        <dbReference type="ARBA" id="ARBA00022475"/>
    </source>
</evidence>
<dbReference type="AlphaFoldDB" id="A0A558A6K7"/>
<dbReference type="PROSITE" id="PS50850">
    <property type="entry name" value="MFS"/>
    <property type="match status" value="1"/>
</dbReference>
<dbReference type="SUPFAM" id="SSF103473">
    <property type="entry name" value="MFS general substrate transporter"/>
    <property type="match status" value="1"/>
</dbReference>
<dbReference type="Gene3D" id="1.20.1250.20">
    <property type="entry name" value="MFS general substrate transporter like domains"/>
    <property type="match status" value="2"/>
</dbReference>
<reference evidence="8 9" key="1">
    <citation type="submission" date="2019-07" db="EMBL/GenBank/DDBJ databases">
        <title>New species of Amycolatopsis and Streptomyces.</title>
        <authorList>
            <person name="Duangmal K."/>
            <person name="Teo W.F.A."/>
            <person name="Lipun K."/>
        </authorList>
    </citation>
    <scope>NUCLEOTIDE SEQUENCE [LARGE SCALE GENOMIC DNA]</scope>
    <source>
        <strain evidence="8 9">JCM 30562</strain>
    </source>
</reference>
<dbReference type="CDD" id="cd06173">
    <property type="entry name" value="MFS_MefA_like"/>
    <property type="match status" value="1"/>
</dbReference>
<dbReference type="OrthoDB" id="3227279at2"/>
<keyword evidence="9" id="KW-1185">Reference proteome</keyword>
<feature type="transmembrane region" description="Helical" evidence="6">
    <location>
        <begin position="213"/>
        <end position="232"/>
    </location>
</feature>
<evidence type="ECO:0000256" key="1">
    <source>
        <dbReference type="ARBA" id="ARBA00004651"/>
    </source>
</evidence>
<feature type="transmembrane region" description="Helical" evidence="6">
    <location>
        <begin position="338"/>
        <end position="358"/>
    </location>
</feature>
<evidence type="ECO:0000259" key="7">
    <source>
        <dbReference type="PROSITE" id="PS50850"/>
    </source>
</evidence>
<gene>
    <name evidence="8" type="ORF">FNH06_22890</name>
</gene>
<evidence type="ECO:0000256" key="3">
    <source>
        <dbReference type="ARBA" id="ARBA00022692"/>
    </source>
</evidence>
<comment type="caution">
    <text evidence="8">The sequence shown here is derived from an EMBL/GenBank/DDBJ whole genome shotgun (WGS) entry which is preliminary data.</text>
</comment>
<dbReference type="PANTHER" id="PTHR23513">
    <property type="entry name" value="INTEGRAL MEMBRANE EFFLUX PROTEIN-RELATED"/>
    <property type="match status" value="1"/>
</dbReference>
<evidence type="ECO:0000256" key="5">
    <source>
        <dbReference type="ARBA" id="ARBA00023136"/>
    </source>
</evidence>